<protein>
    <submittedName>
        <fullName evidence="2">Uncharacterized protein</fullName>
    </submittedName>
</protein>
<feature type="chain" id="PRO_5040379113" evidence="1">
    <location>
        <begin position="20"/>
        <end position="133"/>
    </location>
</feature>
<reference evidence="2" key="1">
    <citation type="submission" date="2020-06" db="EMBL/GenBank/DDBJ databases">
        <authorList>
            <person name="Onetto C."/>
        </authorList>
    </citation>
    <scope>NUCLEOTIDE SEQUENCE</scope>
</reference>
<name>A0A9N8JHR3_9PEZI</name>
<dbReference type="EMBL" id="CAIJEN010000006">
    <property type="protein sequence ID" value="CAD0088006.1"/>
    <property type="molecule type" value="Genomic_DNA"/>
</dbReference>
<dbReference type="AlphaFoldDB" id="A0A9N8JHR3"/>
<dbReference type="Proteomes" id="UP000716446">
    <property type="component" value="Unassembled WGS sequence"/>
</dbReference>
<evidence type="ECO:0000313" key="2">
    <source>
        <dbReference type="EMBL" id="CAD0088006.1"/>
    </source>
</evidence>
<feature type="signal peptide" evidence="1">
    <location>
        <begin position="1"/>
        <end position="19"/>
    </location>
</feature>
<comment type="caution">
    <text evidence="2">The sequence shown here is derived from an EMBL/GenBank/DDBJ whole genome shotgun (WGS) entry which is preliminary data.</text>
</comment>
<accession>A0A9N8JHR3</accession>
<evidence type="ECO:0000313" key="3">
    <source>
        <dbReference type="Proteomes" id="UP000716446"/>
    </source>
</evidence>
<organism evidence="2 3">
    <name type="scientific">Aureobasidium vineae</name>
    <dbReference type="NCBI Taxonomy" id="2773715"/>
    <lineage>
        <taxon>Eukaryota</taxon>
        <taxon>Fungi</taxon>
        <taxon>Dikarya</taxon>
        <taxon>Ascomycota</taxon>
        <taxon>Pezizomycotina</taxon>
        <taxon>Dothideomycetes</taxon>
        <taxon>Dothideomycetidae</taxon>
        <taxon>Dothideales</taxon>
        <taxon>Saccotheciaceae</taxon>
        <taxon>Aureobasidium</taxon>
    </lineage>
</organism>
<proteinExistence type="predicted"/>
<gene>
    <name evidence="2" type="ORF">AWRI4619_LOCUS5124</name>
</gene>
<sequence length="133" mass="15061">MKFTTITSSLLAFCTLGQAALNLTYIPETDPQGRVVLGENVRIAWESDKTYKQDDKKHWPSGWRPIETMFMKLRLNEGKGEYLYNIPVGKGQRTSVGIKDGDGLEYVNHTGWFPVVKDELSPKDGFKEQTFSA</sequence>
<keyword evidence="1" id="KW-0732">Signal</keyword>
<keyword evidence="3" id="KW-1185">Reference proteome</keyword>
<evidence type="ECO:0000256" key="1">
    <source>
        <dbReference type="SAM" id="SignalP"/>
    </source>
</evidence>